<geneLocation type="plasmid" evidence="2 3">
    <name>pMAQU01</name>
</geneLocation>
<dbReference type="AlphaFoldDB" id="A1U7T6"/>
<keyword evidence="1" id="KW-0472">Membrane</keyword>
<evidence type="ECO:0000313" key="3">
    <source>
        <dbReference type="Proteomes" id="UP000000998"/>
    </source>
</evidence>
<keyword evidence="1" id="KW-0812">Transmembrane</keyword>
<evidence type="ECO:0000313" key="2">
    <source>
        <dbReference type="EMBL" id="ABM21055.1"/>
    </source>
</evidence>
<reference evidence="3" key="1">
    <citation type="journal article" date="2011" name="Appl. Environ. Microbiol.">
        <title>Genomic potential of Marinobacter aquaeolei, a biogeochemical 'opportunitroph'.</title>
        <authorList>
            <person name="Singer E."/>
            <person name="Webb E.A."/>
            <person name="Nelson W.C."/>
            <person name="Heidelberg J.F."/>
            <person name="Ivanova N."/>
            <person name="Pati A."/>
            <person name="Edwards K.J."/>
        </authorList>
    </citation>
    <scope>NUCLEOTIDE SEQUENCE [LARGE SCALE GENOMIC DNA]</scope>
    <source>
        <strain evidence="3">ATCC 700491 / DSM 11845 / VT8</strain>
    </source>
</reference>
<name>A1U7T6_MARN8</name>
<accession>A1U7T6</accession>
<dbReference type="EMBL" id="CP000515">
    <property type="protein sequence ID" value="ABM21055.1"/>
    <property type="molecule type" value="Genomic_DNA"/>
</dbReference>
<dbReference type="OrthoDB" id="6369680at2"/>
<dbReference type="KEGG" id="maq:Maqu_4204"/>
<feature type="transmembrane region" description="Helical" evidence="1">
    <location>
        <begin position="190"/>
        <end position="212"/>
    </location>
</feature>
<evidence type="ECO:0000256" key="1">
    <source>
        <dbReference type="SAM" id="Phobius"/>
    </source>
</evidence>
<organism evidence="2 3">
    <name type="scientific">Marinobacter nauticus (strain ATCC 700491 / DSM 11845 / VT8)</name>
    <name type="common">Marinobacter aquaeolei</name>
    <dbReference type="NCBI Taxonomy" id="351348"/>
    <lineage>
        <taxon>Bacteria</taxon>
        <taxon>Pseudomonadati</taxon>
        <taxon>Pseudomonadota</taxon>
        <taxon>Gammaproteobacteria</taxon>
        <taxon>Pseudomonadales</taxon>
        <taxon>Marinobacteraceae</taxon>
        <taxon>Marinobacter</taxon>
    </lineage>
</organism>
<dbReference type="RefSeq" id="WP_011783298.1">
    <property type="nucleotide sequence ID" value="NC_008738.1"/>
</dbReference>
<proteinExistence type="predicted"/>
<dbReference type="Proteomes" id="UP000000998">
    <property type="component" value="Plasmid pMAQU01"/>
</dbReference>
<sequence length="454" mass="49733" precursor="true">MPEILLNGSPEYAKNILTDIEWTILGSKEFRKAKPEMRTQGLEFLALTSTSSQSKDMVNIGQIPKAELPESGKAVSLAAWLAHTFRSGTILALEEVEQRREETMAYWLCIVNDGQVVIGTDTLIEDWETVVTMAESTLEALGADNVGYIGEAARNLPFNTDARDCPVLAEALTKSAHQKAIIKRTSNSNLTTILTVGLLVSFVAAGGAWYGIMYGLDGAETAEQAEKRRDLQRKRAQNEFQTILNETGGMNAAGHTLASIWISPIKDTPTQIDGWNLQSAVCAESSCKLTYLNSNLTLPADIKATIGGWCDQLAISADGTTAECDIQYVGKPMIVSQEPSGQIYETDINEALLDQSEIDRFQGELMKIARLGPGTAYAINEPAEYPFRGSRFLPLVEMWNQGEWGLTFPARYWSAVTSMLRSFNGIAVKTVSINWGAQVVELNGLYIAKKEGIE</sequence>
<keyword evidence="2" id="KW-0614">Plasmid</keyword>
<gene>
    <name evidence="2" type="ordered locus">Maqu_4204</name>
</gene>
<keyword evidence="1" id="KW-1133">Transmembrane helix</keyword>
<evidence type="ECO:0008006" key="4">
    <source>
        <dbReference type="Google" id="ProtNLM"/>
    </source>
</evidence>
<protein>
    <recommendedName>
        <fullName evidence="4">Pilin accessory protein (PilO)</fullName>
    </recommendedName>
</protein>
<dbReference type="HOGENOM" id="CLU_602446_0_0_6"/>